<keyword evidence="5" id="KW-1185">Reference proteome</keyword>
<dbReference type="RefSeq" id="WP_289511711.1">
    <property type="nucleotide sequence ID" value="NZ_JAUDEA010000013.1"/>
</dbReference>
<dbReference type="EMBL" id="JAUDEA010000013">
    <property type="protein sequence ID" value="MDM8271634.1"/>
    <property type="molecule type" value="Genomic_DNA"/>
</dbReference>
<name>A0ABT7V4U8_9ACTN</name>
<comment type="caution">
    <text evidence="4">The sequence shown here is derived from an EMBL/GenBank/DDBJ whole genome shotgun (WGS) entry which is preliminary data.</text>
</comment>
<evidence type="ECO:0000256" key="2">
    <source>
        <dbReference type="SAM" id="MobiDB-lite"/>
    </source>
</evidence>
<evidence type="ECO:0000256" key="1">
    <source>
        <dbReference type="SAM" id="Coils"/>
    </source>
</evidence>
<feature type="compositionally biased region" description="Basic and acidic residues" evidence="2">
    <location>
        <begin position="26"/>
        <end position="36"/>
    </location>
</feature>
<organism evidence="4 5">
    <name type="scientific">Thermophilibacter provencensis</name>
    <dbReference type="NCBI Taxonomy" id="1852386"/>
    <lineage>
        <taxon>Bacteria</taxon>
        <taxon>Bacillati</taxon>
        <taxon>Actinomycetota</taxon>
        <taxon>Coriobacteriia</taxon>
        <taxon>Coriobacteriales</taxon>
        <taxon>Atopobiaceae</taxon>
        <taxon>Thermophilibacter</taxon>
    </lineage>
</organism>
<feature type="coiled-coil region" evidence="1">
    <location>
        <begin position="106"/>
        <end position="133"/>
    </location>
</feature>
<evidence type="ECO:0000313" key="4">
    <source>
        <dbReference type="EMBL" id="MDM8271634.1"/>
    </source>
</evidence>
<proteinExistence type="predicted"/>
<dbReference type="Proteomes" id="UP001529256">
    <property type="component" value="Unassembled WGS sequence"/>
</dbReference>
<sequence length="191" mass="20576">MSNKPTASKPTRRQATLGRAAANAGEARRGRADAARRASAPGKAASKPKAAPAKKGARALGTLSSLDVPGLITRFRTVLLAVVAVIVVLVALYGPMRGLYVAWRDNAALQETLDEENKATEQYQSDVNSLLTEEGIKDEARKKGYVGEGEKSIVVDGETAQDEPEEEADEPLPWYLAVTDFIFQYSEQGEE</sequence>
<evidence type="ECO:0000256" key="3">
    <source>
        <dbReference type="SAM" id="Phobius"/>
    </source>
</evidence>
<reference evidence="5" key="1">
    <citation type="submission" date="2023-06" db="EMBL/GenBank/DDBJ databases">
        <title>Identification and characterization of horizontal gene transfer across gut microbiota members of farm animals based on homology search.</title>
        <authorList>
            <person name="Zeman M."/>
            <person name="Kubasova T."/>
            <person name="Jahodarova E."/>
            <person name="Nykrynova M."/>
            <person name="Rychlik I."/>
        </authorList>
    </citation>
    <scope>NUCLEOTIDE SEQUENCE [LARGE SCALE GENOMIC DNA]</scope>
    <source>
        <strain evidence="5">153_Feed</strain>
    </source>
</reference>
<reference evidence="4 5" key="3">
    <citation type="submission" date="2023-06" db="EMBL/GenBank/DDBJ databases">
        <authorList>
            <person name="Zeman M."/>
            <person name="Kubasova T."/>
            <person name="Jahodarova E."/>
            <person name="Nykrynova M."/>
            <person name="Rychlik I."/>
        </authorList>
    </citation>
    <scope>NUCLEOTIDE SEQUENCE [LARGE SCALE GENOMIC DNA]</scope>
    <source>
        <strain evidence="4 5">153_Feed</strain>
    </source>
</reference>
<accession>A0ABT7V4U8</accession>
<protein>
    <recommendedName>
        <fullName evidence="6">Septum formation initiator</fullName>
    </recommendedName>
</protein>
<keyword evidence="1" id="KW-0175">Coiled coil</keyword>
<keyword evidence="3" id="KW-0472">Membrane</keyword>
<evidence type="ECO:0000313" key="5">
    <source>
        <dbReference type="Proteomes" id="UP001529256"/>
    </source>
</evidence>
<feature type="region of interest" description="Disordered" evidence="2">
    <location>
        <begin position="1"/>
        <end position="57"/>
    </location>
</feature>
<gene>
    <name evidence="4" type="ORF">QUW25_08165</name>
</gene>
<feature type="transmembrane region" description="Helical" evidence="3">
    <location>
        <begin position="75"/>
        <end position="94"/>
    </location>
</feature>
<keyword evidence="3" id="KW-1133">Transmembrane helix</keyword>
<keyword evidence="3" id="KW-0812">Transmembrane</keyword>
<evidence type="ECO:0008006" key="6">
    <source>
        <dbReference type="Google" id="ProtNLM"/>
    </source>
</evidence>
<feature type="compositionally biased region" description="Low complexity" evidence="2">
    <location>
        <begin position="37"/>
        <end position="54"/>
    </location>
</feature>
<reference evidence="4 5" key="2">
    <citation type="submission" date="2023-06" db="EMBL/GenBank/DDBJ databases">
        <title>Identification and characterization of horizontal gene transfer across gut microbiota members of farm animals based on homology search.</title>
        <authorList>
            <person name="Schwarzerova J."/>
            <person name="Nykrynova M."/>
            <person name="Jureckova K."/>
            <person name="Cejkova D."/>
            <person name="Rychlik I."/>
        </authorList>
    </citation>
    <scope>NUCLEOTIDE SEQUENCE [LARGE SCALE GENOMIC DNA]</scope>
    <source>
        <strain evidence="4 5">153_Feed</strain>
    </source>
</reference>